<evidence type="ECO:0000313" key="1">
    <source>
        <dbReference type="EMBL" id="KJB17001.1"/>
    </source>
</evidence>
<name>A0A0D2QJF5_GOSRA</name>
<dbReference type="PANTHER" id="PTHR33103:SF27">
    <property type="entry name" value="OS04G0594700 PROTEIN"/>
    <property type="match status" value="1"/>
</dbReference>
<dbReference type="OrthoDB" id="1277335at2759"/>
<evidence type="ECO:0000313" key="2">
    <source>
        <dbReference type="Proteomes" id="UP000032304"/>
    </source>
</evidence>
<dbReference type="EMBL" id="CM001741">
    <property type="protein sequence ID" value="KJB17001.1"/>
    <property type="molecule type" value="Genomic_DNA"/>
</dbReference>
<dbReference type="STRING" id="29730.A0A0D2QJF5"/>
<dbReference type="AlphaFoldDB" id="A0A0D2QJF5"/>
<dbReference type="KEGG" id="gra:105786523"/>
<dbReference type="Proteomes" id="UP000032304">
    <property type="component" value="Chromosome 2"/>
</dbReference>
<protein>
    <recommendedName>
        <fullName evidence="3">DUF674 domain-containing protein</fullName>
    </recommendedName>
</protein>
<accession>A0A0D2QJF5</accession>
<proteinExistence type="predicted"/>
<evidence type="ECO:0008006" key="3">
    <source>
        <dbReference type="Google" id="ProtNLM"/>
    </source>
</evidence>
<reference evidence="1 2" key="1">
    <citation type="journal article" date="2012" name="Nature">
        <title>Repeated polyploidization of Gossypium genomes and the evolution of spinnable cotton fibres.</title>
        <authorList>
            <person name="Paterson A.H."/>
            <person name="Wendel J.F."/>
            <person name="Gundlach H."/>
            <person name="Guo H."/>
            <person name="Jenkins J."/>
            <person name="Jin D."/>
            <person name="Llewellyn D."/>
            <person name="Showmaker K.C."/>
            <person name="Shu S."/>
            <person name="Udall J."/>
            <person name="Yoo M.J."/>
            <person name="Byers R."/>
            <person name="Chen W."/>
            <person name="Doron-Faigenboim A."/>
            <person name="Duke M.V."/>
            <person name="Gong L."/>
            <person name="Grimwood J."/>
            <person name="Grover C."/>
            <person name="Grupp K."/>
            <person name="Hu G."/>
            <person name="Lee T.H."/>
            <person name="Li J."/>
            <person name="Lin L."/>
            <person name="Liu T."/>
            <person name="Marler B.S."/>
            <person name="Page J.T."/>
            <person name="Roberts A.W."/>
            <person name="Romanel E."/>
            <person name="Sanders W.S."/>
            <person name="Szadkowski E."/>
            <person name="Tan X."/>
            <person name="Tang H."/>
            <person name="Xu C."/>
            <person name="Wang J."/>
            <person name="Wang Z."/>
            <person name="Zhang D."/>
            <person name="Zhang L."/>
            <person name="Ashrafi H."/>
            <person name="Bedon F."/>
            <person name="Bowers J.E."/>
            <person name="Brubaker C.L."/>
            <person name="Chee P.W."/>
            <person name="Das S."/>
            <person name="Gingle A.R."/>
            <person name="Haigler C.H."/>
            <person name="Harker D."/>
            <person name="Hoffmann L.V."/>
            <person name="Hovav R."/>
            <person name="Jones D.C."/>
            <person name="Lemke C."/>
            <person name="Mansoor S."/>
            <person name="ur Rahman M."/>
            <person name="Rainville L.N."/>
            <person name="Rambani A."/>
            <person name="Reddy U.K."/>
            <person name="Rong J.K."/>
            <person name="Saranga Y."/>
            <person name="Scheffler B.E."/>
            <person name="Scheffler J.A."/>
            <person name="Stelly D.M."/>
            <person name="Triplett B.A."/>
            <person name="Van Deynze A."/>
            <person name="Vaslin M.F."/>
            <person name="Waghmare V.N."/>
            <person name="Walford S.A."/>
            <person name="Wright R.J."/>
            <person name="Zaki E.A."/>
            <person name="Zhang T."/>
            <person name="Dennis E.S."/>
            <person name="Mayer K.F."/>
            <person name="Peterson D.G."/>
            <person name="Rokhsar D.S."/>
            <person name="Wang X."/>
            <person name="Schmutz J."/>
        </authorList>
    </citation>
    <scope>NUCLEOTIDE SEQUENCE [LARGE SCALE GENOMIC DNA]</scope>
</reference>
<organism evidence="1 2">
    <name type="scientific">Gossypium raimondii</name>
    <name type="common">Peruvian cotton</name>
    <name type="synonym">Gossypium klotzschianum subsp. raimondii</name>
    <dbReference type="NCBI Taxonomy" id="29730"/>
    <lineage>
        <taxon>Eukaryota</taxon>
        <taxon>Viridiplantae</taxon>
        <taxon>Streptophyta</taxon>
        <taxon>Embryophyta</taxon>
        <taxon>Tracheophyta</taxon>
        <taxon>Spermatophyta</taxon>
        <taxon>Magnoliopsida</taxon>
        <taxon>eudicotyledons</taxon>
        <taxon>Gunneridae</taxon>
        <taxon>Pentapetalae</taxon>
        <taxon>rosids</taxon>
        <taxon>malvids</taxon>
        <taxon>Malvales</taxon>
        <taxon>Malvaceae</taxon>
        <taxon>Malvoideae</taxon>
        <taxon>Gossypium</taxon>
    </lineage>
</organism>
<keyword evidence="2" id="KW-1185">Reference proteome</keyword>
<sequence>MAFKTFTASIKLLIDQERNKVLLAEAGNDFIDTLRSLLKLPLGNIGLLFRKNKCLLTSCLDNLNNSVENLSLNSFRTHACKRMLLYPRSIHKDKPVQYFTCKKRGCGLLSYYETSRCSCGKLMNSEIYLEEMERDGVKDENEGGFCKVESRFFITDDLRVMKGLPGDLIQFLNKLGIKDVNMNAVKELEIGSKEIFNLLSHSLISKTTLTDVFLRKQGTMLVERPLLIGPSTKETTAKDGKTRVKIMERKSDRKILYAEANEDFVDLLFSLLTIPLESVLQLVGDRYIIAGS</sequence>
<dbReference type="Pfam" id="PF05056">
    <property type="entry name" value="DUF674"/>
    <property type="match status" value="1"/>
</dbReference>
<dbReference type="OMA" id="RKNKCLL"/>
<dbReference type="Gramene" id="KJB17001">
    <property type="protein sequence ID" value="KJB17001"/>
    <property type="gene ID" value="B456_002G260000"/>
</dbReference>
<dbReference type="PANTHER" id="PTHR33103">
    <property type="entry name" value="OS01G0153900 PROTEIN"/>
    <property type="match status" value="1"/>
</dbReference>
<gene>
    <name evidence="1" type="ORF">B456_002G260000</name>
</gene>
<dbReference type="InterPro" id="IPR007750">
    <property type="entry name" value="DUF674"/>
</dbReference>
<dbReference type="eggNOG" id="ENOG502RI50">
    <property type="taxonomic scope" value="Eukaryota"/>
</dbReference>